<dbReference type="InterPro" id="IPR000719">
    <property type="entry name" value="Prot_kinase_dom"/>
</dbReference>
<comment type="similarity">
    <text evidence="10">Belongs to the protein kinase superfamily.</text>
</comment>
<gene>
    <name evidence="12" type="ORF">HJG63_007977</name>
</gene>
<dbReference type="InterPro" id="IPR017441">
    <property type="entry name" value="Protein_kinase_ATP_BS"/>
</dbReference>
<dbReference type="PANTHER" id="PTHR24346:SF82">
    <property type="entry name" value="KP78A-RELATED"/>
    <property type="match status" value="1"/>
</dbReference>
<organism evidence="12 13">
    <name type="scientific">Rousettus aegyptiacus</name>
    <name type="common">Egyptian fruit bat</name>
    <name type="synonym">Pteropus aegyptiacus</name>
    <dbReference type="NCBI Taxonomy" id="9407"/>
    <lineage>
        <taxon>Eukaryota</taxon>
        <taxon>Metazoa</taxon>
        <taxon>Chordata</taxon>
        <taxon>Craniata</taxon>
        <taxon>Vertebrata</taxon>
        <taxon>Euteleostomi</taxon>
        <taxon>Mammalia</taxon>
        <taxon>Eutheria</taxon>
        <taxon>Laurasiatheria</taxon>
        <taxon>Chiroptera</taxon>
        <taxon>Yinpterochiroptera</taxon>
        <taxon>Pteropodoidea</taxon>
        <taxon>Pteropodidae</taxon>
        <taxon>Rousettinae</taxon>
        <taxon>Rousettus</taxon>
    </lineage>
</organism>
<dbReference type="PROSITE" id="PS50011">
    <property type="entry name" value="PROTEIN_KINASE_DOM"/>
    <property type="match status" value="1"/>
</dbReference>
<evidence type="ECO:0000313" key="12">
    <source>
        <dbReference type="EMBL" id="KAF6506159.1"/>
    </source>
</evidence>
<evidence type="ECO:0000259" key="11">
    <source>
        <dbReference type="PROSITE" id="PS50011"/>
    </source>
</evidence>
<feature type="domain" description="Protein kinase" evidence="11">
    <location>
        <begin position="19"/>
        <end position="257"/>
    </location>
</feature>
<protein>
    <recommendedName>
        <fullName evidence="1">non-specific serine/threonine protein kinase</fullName>
        <ecNumber evidence="1">2.7.11.1</ecNumber>
    </recommendedName>
</protein>
<dbReference type="GO" id="GO:0005524">
    <property type="term" value="F:ATP binding"/>
    <property type="evidence" value="ECO:0007669"/>
    <property type="project" value="UniProtKB-UniRule"/>
</dbReference>
<dbReference type="PROSITE" id="PS00108">
    <property type="entry name" value="PROTEIN_KINASE_ST"/>
    <property type="match status" value="1"/>
</dbReference>
<evidence type="ECO:0000256" key="9">
    <source>
        <dbReference type="PROSITE-ProRule" id="PRU10141"/>
    </source>
</evidence>
<dbReference type="EC" id="2.7.11.1" evidence="1"/>
<dbReference type="FunFam" id="1.10.510.10:FF:000571">
    <property type="entry name" value="Maternal embryonic leucine zipper kinase"/>
    <property type="match status" value="1"/>
</dbReference>
<comment type="catalytic activity">
    <reaction evidence="7">
        <text>L-threonyl-[protein] + ATP = O-phospho-L-threonyl-[protein] + ADP + H(+)</text>
        <dbReference type="Rhea" id="RHEA:46608"/>
        <dbReference type="Rhea" id="RHEA-COMP:11060"/>
        <dbReference type="Rhea" id="RHEA-COMP:11605"/>
        <dbReference type="ChEBI" id="CHEBI:15378"/>
        <dbReference type="ChEBI" id="CHEBI:30013"/>
        <dbReference type="ChEBI" id="CHEBI:30616"/>
        <dbReference type="ChEBI" id="CHEBI:61977"/>
        <dbReference type="ChEBI" id="CHEBI:456216"/>
        <dbReference type="EC" id="2.7.11.1"/>
    </reaction>
</comment>
<keyword evidence="2 10" id="KW-0723">Serine/threonine-protein kinase</keyword>
<dbReference type="EMBL" id="JACASE010000001">
    <property type="protein sequence ID" value="KAF6506159.1"/>
    <property type="molecule type" value="Genomic_DNA"/>
</dbReference>
<evidence type="ECO:0000256" key="2">
    <source>
        <dbReference type="ARBA" id="ARBA00022527"/>
    </source>
</evidence>
<dbReference type="FunFam" id="3.30.200.20:FF:000003">
    <property type="entry name" value="Non-specific serine/threonine protein kinase"/>
    <property type="match status" value="1"/>
</dbReference>
<keyword evidence="13" id="KW-1185">Reference proteome</keyword>
<dbReference type="AlphaFoldDB" id="A0A7J8KBF6"/>
<dbReference type="InterPro" id="IPR001245">
    <property type="entry name" value="Ser-Thr/Tyr_kinase_cat_dom"/>
</dbReference>
<evidence type="ECO:0000256" key="10">
    <source>
        <dbReference type="RuleBase" id="RU000304"/>
    </source>
</evidence>
<dbReference type="PRINTS" id="PR00109">
    <property type="entry name" value="TYRKINASE"/>
</dbReference>
<feature type="binding site" evidence="9">
    <location>
        <position position="48"/>
    </location>
    <ligand>
        <name>ATP</name>
        <dbReference type="ChEBI" id="CHEBI:30616"/>
    </ligand>
</feature>
<dbReference type="GO" id="GO:0005737">
    <property type="term" value="C:cytoplasm"/>
    <property type="evidence" value="ECO:0007669"/>
    <property type="project" value="TreeGrafter"/>
</dbReference>
<accession>A0A7J8KBF6</accession>
<dbReference type="InterPro" id="IPR008271">
    <property type="entry name" value="Ser/Thr_kinase_AS"/>
</dbReference>
<keyword evidence="6 9" id="KW-0067">ATP-binding</keyword>
<dbReference type="PANTHER" id="PTHR24346">
    <property type="entry name" value="MAP/MICROTUBULE AFFINITY-REGULATING KINASE"/>
    <property type="match status" value="1"/>
</dbReference>
<dbReference type="CDD" id="cd14003">
    <property type="entry name" value="STKc_AMPK-like"/>
    <property type="match status" value="1"/>
</dbReference>
<proteinExistence type="inferred from homology"/>
<evidence type="ECO:0000256" key="7">
    <source>
        <dbReference type="ARBA" id="ARBA00047899"/>
    </source>
</evidence>
<keyword evidence="4 9" id="KW-0547">Nucleotide-binding</keyword>
<dbReference type="GO" id="GO:0035556">
    <property type="term" value="P:intracellular signal transduction"/>
    <property type="evidence" value="ECO:0007669"/>
    <property type="project" value="TreeGrafter"/>
</dbReference>
<dbReference type="Gene3D" id="1.10.510.10">
    <property type="entry name" value="Transferase(Phosphotransferase) domain 1"/>
    <property type="match status" value="1"/>
</dbReference>
<evidence type="ECO:0000256" key="5">
    <source>
        <dbReference type="ARBA" id="ARBA00022777"/>
    </source>
</evidence>
<keyword evidence="5" id="KW-0418">Kinase</keyword>
<evidence type="ECO:0000256" key="6">
    <source>
        <dbReference type="ARBA" id="ARBA00022840"/>
    </source>
</evidence>
<reference evidence="12 13" key="1">
    <citation type="journal article" date="2020" name="Nature">
        <title>Six reference-quality genomes reveal evolution of bat adaptations.</title>
        <authorList>
            <person name="Jebb D."/>
            <person name="Huang Z."/>
            <person name="Pippel M."/>
            <person name="Hughes G.M."/>
            <person name="Lavrichenko K."/>
            <person name="Devanna P."/>
            <person name="Winkler S."/>
            <person name="Jermiin L.S."/>
            <person name="Skirmuntt E.C."/>
            <person name="Katzourakis A."/>
            <person name="Burkitt-Gray L."/>
            <person name="Ray D.A."/>
            <person name="Sullivan K.A.M."/>
            <person name="Roscito J.G."/>
            <person name="Kirilenko B.M."/>
            <person name="Davalos L.M."/>
            <person name="Corthals A.P."/>
            <person name="Power M.L."/>
            <person name="Jones G."/>
            <person name="Ransome R.D."/>
            <person name="Dechmann D.K.N."/>
            <person name="Locatelli A.G."/>
            <person name="Puechmaille S.J."/>
            <person name="Fedrigo O."/>
            <person name="Jarvis E.D."/>
            <person name="Hiller M."/>
            <person name="Vernes S.C."/>
            <person name="Myers E.W."/>
            <person name="Teeling E.C."/>
        </authorList>
    </citation>
    <scope>NUCLEOTIDE SEQUENCE [LARGE SCALE GENOMIC DNA]</scope>
    <source>
        <strain evidence="12">MRouAeg1</strain>
        <tissue evidence="12">Muscle</tissue>
    </source>
</reference>
<comment type="caution">
    <text evidence="12">The sequence shown here is derived from an EMBL/GenBank/DDBJ whole genome shotgun (WGS) entry which is preliminary data.</text>
</comment>
<dbReference type="InterPro" id="IPR011009">
    <property type="entry name" value="Kinase-like_dom_sf"/>
</dbReference>
<dbReference type="SMART" id="SM00220">
    <property type="entry name" value="S_TKc"/>
    <property type="match status" value="1"/>
</dbReference>
<evidence type="ECO:0000256" key="8">
    <source>
        <dbReference type="ARBA" id="ARBA00048679"/>
    </source>
</evidence>
<dbReference type="Pfam" id="PF00069">
    <property type="entry name" value="Pkinase"/>
    <property type="match status" value="1"/>
</dbReference>
<dbReference type="OrthoDB" id="9807223at2759"/>
<dbReference type="PROSITE" id="PS00107">
    <property type="entry name" value="PROTEIN_KINASE_ATP"/>
    <property type="match status" value="1"/>
</dbReference>
<dbReference type="GO" id="GO:0004674">
    <property type="term" value="F:protein serine/threonine kinase activity"/>
    <property type="evidence" value="ECO:0007669"/>
    <property type="project" value="UniProtKB-KW"/>
</dbReference>
<dbReference type="SUPFAM" id="SSF56112">
    <property type="entry name" value="Protein kinase-like (PK-like)"/>
    <property type="match status" value="1"/>
</dbReference>
<evidence type="ECO:0000313" key="13">
    <source>
        <dbReference type="Proteomes" id="UP000593571"/>
    </source>
</evidence>
<keyword evidence="3" id="KW-0808">Transferase</keyword>
<comment type="catalytic activity">
    <reaction evidence="8">
        <text>L-seryl-[protein] + ATP = O-phospho-L-seryl-[protein] + ADP + H(+)</text>
        <dbReference type="Rhea" id="RHEA:17989"/>
        <dbReference type="Rhea" id="RHEA-COMP:9863"/>
        <dbReference type="Rhea" id="RHEA-COMP:11604"/>
        <dbReference type="ChEBI" id="CHEBI:15378"/>
        <dbReference type="ChEBI" id="CHEBI:29999"/>
        <dbReference type="ChEBI" id="CHEBI:30616"/>
        <dbReference type="ChEBI" id="CHEBI:83421"/>
        <dbReference type="ChEBI" id="CHEBI:456216"/>
        <dbReference type="EC" id="2.7.11.1"/>
    </reaction>
</comment>
<evidence type="ECO:0000256" key="4">
    <source>
        <dbReference type="ARBA" id="ARBA00022741"/>
    </source>
</evidence>
<evidence type="ECO:0000256" key="1">
    <source>
        <dbReference type="ARBA" id="ARBA00012513"/>
    </source>
</evidence>
<sequence length="257" mass="29398">MPHDLAAISPITEPHIGHYQLLHTIGKGTFGVVKLARHIITGVEVAVKVIDRRGVYRPQQEAKNMKSLNHPNIVKLYQVIDTEYTIFLVMEHASRGSLSGYLQRFGRMNEHEAQRIFRQLISAVHYCHQKDIIHRDLKAENVLLDEELNVKLADFGISSTYVGHKMCTFRGSLPYLAPEVFLRKCYDGPGADVWSLGVLLYKIVTGKLPFKAVDETALQRKIMRGEFQFPYFVSFLCKNVLRKILTVDPQNRVTLEH</sequence>
<dbReference type="PIRSF" id="PIRSF000654">
    <property type="entry name" value="Integrin-linked_kinase"/>
    <property type="match status" value="1"/>
</dbReference>
<evidence type="ECO:0000256" key="3">
    <source>
        <dbReference type="ARBA" id="ARBA00022679"/>
    </source>
</evidence>
<dbReference type="Proteomes" id="UP000593571">
    <property type="component" value="Unassembled WGS sequence"/>
</dbReference>
<name>A0A7J8KBF6_ROUAE</name>